<protein>
    <submittedName>
        <fullName evidence="1">Ymf60</fullName>
    </submittedName>
</protein>
<gene>
    <name evidence="1" type="primary">ymf60</name>
</gene>
<dbReference type="GO" id="GO:0005840">
    <property type="term" value="C:ribosome"/>
    <property type="evidence" value="ECO:0007669"/>
    <property type="project" value="InterPro"/>
</dbReference>
<dbReference type="GeneID" id="4271482"/>
<dbReference type="RefSeq" id="YP_740774.1">
    <property type="nucleotide sequence ID" value="NC_008338.1"/>
</dbReference>
<dbReference type="GO" id="GO:0003735">
    <property type="term" value="F:structural constituent of ribosome"/>
    <property type="evidence" value="ECO:0007669"/>
    <property type="project" value="InterPro"/>
</dbReference>
<dbReference type="GO" id="GO:0019843">
    <property type="term" value="F:rRNA binding"/>
    <property type="evidence" value="ECO:0007669"/>
    <property type="project" value="InterPro"/>
</dbReference>
<accession>Q09F68</accession>
<dbReference type="EMBL" id="DQ927304">
    <property type="protein sequence ID" value="ABI51683.1"/>
    <property type="molecule type" value="Genomic_DNA"/>
</dbReference>
<sequence>MKNIKIFVPYNINVSVLENNNNKIIYLYNNNYFFSLISTKLLFINYDSKYIHLHNTKLNNKISLFNSELNNFLYSWETIFFNKIKFTGKGFKFKKKINNIFLYFNRAHKCFFIGKNIIVKRLSKNKIILLKNNFYDLTKDSIILRNIRKNNIFTKRGLRFSRQIILKKKGKTTSN</sequence>
<name>Q09F68_TETPR</name>
<keyword evidence="1" id="KW-0496">Mitochondrion</keyword>
<proteinExistence type="predicted"/>
<dbReference type="SUPFAM" id="SSF56053">
    <property type="entry name" value="Ribosomal protein L6"/>
    <property type="match status" value="1"/>
</dbReference>
<dbReference type="GO" id="GO:0006412">
    <property type="term" value="P:translation"/>
    <property type="evidence" value="ECO:0007669"/>
    <property type="project" value="InterPro"/>
</dbReference>
<geneLocation type="mitochondrion" evidence="1"/>
<organism evidence="1">
    <name type="scientific">Tetrahymena paravorax</name>
    <dbReference type="NCBI Taxonomy" id="5905"/>
    <lineage>
        <taxon>Eukaryota</taxon>
        <taxon>Sar</taxon>
        <taxon>Alveolata</taxon>
        <taxon>Ciliophora</taxon>
        <taxon>Intramacronucleata</taxon>
        <taxon>Oligohymenophorea</taxon>
        <taxon>Hymenostomatida</taxon>
        <taxon>Tetrahymenina</taxon>
        <taxon>Tetrahymenidae</taxon>
        <taxon>Tetrahymena</taxon>
    </lineage>
</organism>
<dbReference type="Gene3D" id="3.90.930.12">
    <property type="entry name" value="Ribosomal protein L6, alpha-beta domain"/>
    <property type="match status" value="1"/>
</dbReference>
<reference evidence="1" key="1">
    <citation type="journal article" date="2007" name="PLoS ONE">
        <title>Complete mitochondrial genome sequence of three tetrahymena species reveals mutation hot spots and accelerated nonsynonymous substitutions in Ymf genes.</title>
        <authorList>
            <person name="Moradian M.M."/>
            <person name="Beglaryan D."/>
            <person name="Skozylas J.M."/>
            <person name="Kerikorian V."/>
        </authorList>
    </citation>
    <scope>NUCLEOTIDE SEQUENCE</scope>
    <source>
        <strain evidence="1">RP</strain>
    </source>
</reference>
<dbReference type="InterPro" id="IPR036789">
    <property type="entry name" value="Ribosomal_uL6-like_a/b-dom_sf"/>
</dbReference>
<evidence type="ECO:0000313" key="1">
    <source>
        <dbReference type="EMBL" id="ABI51683.1"/>
    </source>
</evidence>
<dbReference type="AlphaFoldDB" id="Q09F68"/>